<sequence>MTTCSAARALTAVAVPASRRRRSVSSLVYLPSWRVSGVVRCCAGPGNVGISKKLAELWVAARSASPAAVLAAAAAVVVVYKMGSSLLAPPPPPPRRREEPSEVVPPAPEPVEVGEITADELRQYDGSDPEKPLLMAIKGQIYDVSQSRSHSLNPGGRLGGIRRWAPPQRRAEPFGGRLGGQAA</sequence>
<organism evidence="4 5">
    <name type="scientific">Zizania palustris</name>
    <name type="common">Northern wild rice</name>
    <dbReference type="NCBI Taxonomy" id="103762"/>
    <lineage>
        <taxon>Eukaryota</taxon>
        <taxon>Viridiplantae</taxon>
        <taxon>Streptophyta</taxon>
        <taxon>Embryophyta</taxon>
        <taxon>Tracheophyta</taxon>
        <taxon>Spermatophyta</taxon>
        <taxon>Magnoliopsida</taxon>
        <taxon>Liliopsida</taxon>
        <taxon>Poales</taxon>
        <taxon>Poaceae</taxon>
        <taxon>BOP clade</taxon>
        <taxon>Oryzoideae</taxon>
        <taxon>Oryzeae</taxon>
        <taxon>Zizaniinae</taxon>
        <taxon>Zizania</taxon>
    </lineage>
</organism>
<keyword evidence="1" id="KW-0754">Steroid-binding</keyword>
<feature type="region of interest" description="Disordered" evidence="3">
    <location>
        <begin position="87"/>
        <end position="112"/>
    </location>
</feature>
<evidence type="ECO:0000256" key="2">
    <source>
        <dbReference type="ARBA" id="ARBA00023121"/>
    </source>
</evidence>
<dbReference type="AlphaFoldDB" id="A0A8J5W172"/>
<dbReference type="OrthoDB" id="547796at2759"/>
<evidence type="ECO:0000313" key="4">
    <source>
        <dbReference type="EMBL" id="KAG8083791.1"/>
    </source>
</evidence>
<evidence type="ECO:0000256" key="3">
    <source>
        <dbReference type="SAM" id="MobiDB-lite"/>
    </source>
</evidence>
<comment type="caution">
    <text evidence="4">The sequence shown here is derived from an EMBL/GenBank/DDBJ whole genome shotgun (WGS) entry which is preliminary data.</text>
</comment>
<dbReference type="GO" id="GO:0005783">
    <property type="term" value="C:endoplasmic reticulum"/>
    <property type="evidence" value="ECO:0007669"/>
    <property type="project" value="TreeGrafter"/>
</dbReference>
<feature type="region of interest" description="Disordered" evidence="3">
    <location>
        <begin position="144"/>
        <end position="183"/>
    </location>
</feature>
<dbReference type="InterPro" id="IPR050577">
    <property type="entry name" value="MAPR/NEUFC/NENF-like"/>
</dbReference>
<evidence type="ECO:0000313" key="5">
    <source>
        <dbReference type="Proteomes" id="UP000729402"/>
    </source>
</evidence>
<proteinExistence type="predicted"/>
<dbReference type="GO" id="GO:0016020">
    <property type="term" value="C:membrane"/>
    <property type="evidence" value="ECO:0007669"/>
    <property type="project" value="TreeGrafter"/>
</dbReference>
<keyword evidence="5" id="KW-1185">Reference proteome</keyword>
<accession>A0A8J5W172</accession>
<dbReference type="Proteomes" id="UP000729402">
    <property type="component" value="Unassembled WGS sequence"/>
</dbReference>
<evidence type="ECO:0008006" key="6">
    <source>
        <dbReference type="Google" id="ProtNLM"/>
    </source>
</evidence>
<keyword evidence="2" id="KW-0446">Lipid-binding</keyword>
<evidence type="ECO:0000256" key="1">
    <source>
        <dbReference type="ARBA" id="ARBA00022665"/>
    </source>
</evidence>
<dbReference type="PANTHER" id="PTHR10281:SF113">
    <property type="entry name" value="MEMBRANE STEROID-BINDING PROTEIN 2"/>
    <property type="match status" value="1"/>
</dbReference>
<name>A0A8J5W172_ZIZPA</name>
<dbReference type="PANTHER" id="PTHR10281">
    <property type="entry name" value="MEMBRANE-ASSOCIATED PROGESTERONE RECEPTOR COMPONENT-RELATED"/>
    <property type="match status" value="1"/>
</dbReference>
<reference evidence="4" key="1">
    <citation type="journal article" date="2021" name="bioRxiv">
        <title>Whole Genome Assembly and Annotation of Northern Wild Rice, Zizania palustris L., Supports a Whole Genome Duplication in the Zizania Genus.</title>
        <authorList>
            <person name="Haas M."/>
            <person name="Kono T."/>
            <person name="Macchietto M."/>
            <person name="Millas R."/>
            <person name="McGilp L."/>
            <person name="Shao M."/>
            <person name="Duquette J."/>
            <person name="Hirsch C.N."/>
            <person name="Kimball J."/>
        </authorList>
    </citation>
    <scope>NUCLEOTIDE SEQUENCE</scope>
    <source>
        <tissue evidence="4">Fresh leaf tissue</tissue>
    </source>
</reference>
<reference evidence="4" key="2">
    <citation type="submission" date="2021-02" db="EMBL/GenBank/DDBJ databases">
        <authorList>
            <person name="Kimball J.A."/>
            <person name="Haas M.W."/>
            <person name="Macchietto M."/>
            <person name="Kono T."/>
            <person name="Duquette J."/>
            <person name="Shao M."/>
        </authorList>
    </citation>
    <scope>NUCLEOTIDE SEQUENCE</scope>
    <source>
        <tissue evidence="4">Fresh leaf tissue</tissue>
    </source>
</reference>
<protein>
    <recommendedName>
        <fullName evidence="6">Cytochrome b5 heme-binding domain-containing protein</fullName>
    </recommendedName>
</protein>
<dbReference type="GO" id="GO:0005496">
    <property type="term" value="F:steroid binding"/>
    <property type="evidence" value="ECO:0007669"/>
    <property type="project" value="UniProtKB-KW"/>
</dbReference>
<gene>
    <name evidence="4" type="ORF">GUJ93_ZPchr0010g7415</name>
</gene>
<dbReference type="EMBL" id="JAAALK010000082">
    <property type="protein sequence ID" value="KAG8083791.1"/>
    <property type="molecule type" value="Genomic_DNA"/>
</dbReference>